<gene>
    <name evidence="3" type="ORF">AVDCRST_MAG12-436</name>
</gene>
<feature type="compositionally biased region" description="Polar residues" evidence="1">
    <location>
        <begin position="290"/>
        <end position="307"/>
    </location>
</feature>
<dbReference type="AlphaFoldDB" id="A0A6J4R8R4"/>
<feature type="region of interest" description="Disordered" evidence="1">
    <location>
        <begin position="282"/>
        <end position="307"/>
    </location>
</feature>
<name>A0A6J4R8R4_9ACTN</name>
<keyword evidence="2" id="KW-0732">Signal</keyword>
<accession>A0A6J4R8R4</accession>
<dbReference type="GO" id="GO:0008237">
    <property type="term" value="F:metallopeptidase activity"/>
    <property type="evidence" value="ECO:0007669"/>
    <property type="project" value="InterPro"/>
</dbReference>
<sequence>MATALALACTAVAMFAGSLMAQSGPGVYGACGPEKQKIRAGALPEVVDEDRCPVQGRVIVDGGIGAVVPEPGMTVTADATYTEGHQHLTVSNPRGDQISLDGVGAEPRSEASSDLGTRASGPSPCQDGYHNSRGYKVYNYNRWYANIGSIPDYLSKPGAVAAMKRGGANIFGVQDSCGIPDRVKGELRYKGGTSRQVDIDSNGTCNPNDGESVIGFGDLPDGTLAYACVASWIVDNAPDRVASSDIRLNKEDYAWTTQVSGSCSGRYDVESSVTHERGHTFGLGEASEGSHGNLTMSEDSNGACQISERSLGRGDAKGLNSKY</sequence>
<proteinExistence type="predicted"/>
<evidence type="ECO:0000256" key="1">
    <source>
        <dbReference type="SAM" id="MobiDB-lite"/>
    </source>
</evidence>
<dbReference type="Gene3D" id="3.40.390.10">
    <property type="entry name" value="Collagenase (Catalytic Domain)"/>
    <property type="match status" value="1"/>
</dbReference>
<feature type="chain" id="PRO_5026901239" description="Peptidase M10 metallopeptidase domain-containing protein" evidence="2">
    <location>
        <begin position="22"/>
        <end position="323"/>
    </location>
</feature>
<feature type="region of interest" description="Disordered" evidence="1">
    <location>
        <begin position="88"/>
        <end position="128"/>
    </location>
</feature>
<evidence type="ECO:0000313" key="3">
    <source>
        <dbReference type="EMBL" id="CAA9467411.1"/>
    </source>
</evidence>
<feature type="signal peptide" evidence="2">
    <location>
        <begin position="1"/>
        <end position="21"/>
    </location>
</feature>
<dbReference type="InterPro" id="IPR024079">
    <property type="entry name" value="MetalloPept_cat_dom_sf"/>
</dbReference>
<dbReference type="SUPFAM" id="SSF55486">
    <property type="entry name" value="Metalloproteases ('zincins'), catalytic domain"/>
    <property type="match status" value="1"/>
</dbReference>
<reference evidence="3" key="1">
    <citation type="submission" date="2020-02" db="EMBL/GenBank/DDBJ databases">
        <authorList>
            <person name="Meier V. D."/>
        </authorList>
    </citation>
    <scope>NUCLEOTIDE SEQUENCE</scope>
    <source>
        <strain evidence="3">AVDCRST_MAG12</strain>
    </source>
</reference>
<dbReference type="EMBL" id="CADCVK010000076">
    <property type="protein sequence ID" value="CAA9467411.1"/>
    <property type="molecule type" value="Genomic_DNA"/>
</dbReference>
<evidence type="ECO:0008006" key="4">
    <source>
        <dbReference type="Google" id="ProtNLM"/>
    </source>
</evidence>
<protein>
    <recommendedName>
        <fullName evidence="4">Peptidase M10 metallopeptidase domain-containing protein</fullName>
    </recommendedName>
</protein>
<evidence type="ECO:0000256" key="2">
    <source>
        <dbReference type="SAM" id="SignalP"/>
    </source>
</evidence>
<organism evidence="3">
    <name type="scientific">uncultured Rubrobacteraceae bacterium</name>
    <dbReference type="NCBI Taxonomy" id="349277"/>
    <lineage>
        <taxon>Bacteria</taxon>
        <taxon>Bacillati</taxon>
        <taxon>Actinomycetota</taxon>
        <taxon>Rubrobacteria</taxon>
        <taxon>Rubrobacterales</taxon>
        <taxon>Rubrobacteraceae</taxon>
        <taxon>environmental samples</taxon>
    </lineage>
</organism>